<reference evidence="3" key="1">
    <citation type="submission" date="2018-12" db="EMBL/GenBank/DDBJ databases">
        <title>Genome sequence of Peanibacillus sp.</title>
        <authorList>
            <person name="Subramani G."/>
            <person name="Srinivasan S."/>
            <person name="Kim M.K."/>
        </authorList>
    </citation>
    <scope>NUCLEOTIDE SEQUENCE [LARGE SCALE GENOMIC DNA]</scope>
    <source>
        <strain evidence="3">18JY67-1</strain>
    </source>
</reference>
<feature type="region of interest" description="Disordered" evidence="1">
    <location>
        <begin position="1"/>
        <end position="46"/>
    </location>
</feature>
<gene>
    <name evidence="2" type="ORF">EJC50_25935</name>
</gene>
<evidence type="ECO:0000313" key="3">
    <source>
        <dbReference type="Proteomes" id="UP000272528"/>
    </source>
</evidence>
<evidence type="ECO:0000313" key="2">
    <source>
        <dbReference type="EMBL" id="AZN42743.1"/>
    </source>
</evidence>
<evidence type="ECO:0000256" key="1">
    <source>
        <dbReference type="SAM" id="MobiDB-lite"/>
    </source>
</evidence>
<protein>
    <submittedName>
        <fullName evidence="2">Uncharacterized protein</fullName>
    </submittedName>
</protein>
<keyword evidence="3" id="KW-1185">Reference proteome</keyword>
<sequence>MVEKEAQAPAVTSEEAASELRQAKQSEASEPNRSVEAQIGPDGAAPHWREFYQAIRDAVEAMRSDQ</sequence>
<dbReference type="KEGG" id="palb:EJC50_25935"/>
<name>A0A3Q8X8B7_9BACL</name>
<dbReference type="OrthoDB" id="2667315at2"/>
<dbReference type="RefSeq" id="WP_126018724.1">
    <property type="nucleotide sequence ID" value="NZ_CP034437.1"/>
</dbReference>
<organism evidence="2 3">
    <name type="scientific">Paenibacillus albus</name>
    <dbReference type="NCBI Taxonomy" id="2495582"/>
    <lineage>
        <taxon>Bacteria</taxon>
        <taxon>Bacillati</taxon>
        <taxon>Bacillota</taxon>
        <taxon>Bacilli</taxon>
        <taxon>Bacillales</taxon>
        <taxon>Paenibacillaceae</taxon>
        <taxon>Paenibacillus</taxon>
    </lineage>
</organism>
<dbReference type="AlphaFoldDB" id="A0A3Q8X8B7"/>
<dbReference type="Proteomes" id="UP000272528">
    <property type="component" value="Chromosome"/>
</dbReference>
<dbReference type="EMBL" id="CP034437">
    <property type="protein sequence ID" value="AZN42743.1"/>
    <property type="molecule type" value="Genomic_DNA"/>
</dbReference>
<accession>A0A3Q8X8B7</accession>
<feature type="compositionally biased region" description="Polar residues" evidence="1">
    <location>
        <begin position="23"/>
        <end position="32"/>
    </location>
</feature>
<proteinExistence type="predicted"/>